<dbReference type="Proteomes" id="UP000467841">
    <property type="component" value="Unassembled WGS sequence"/>
</dbReference>
<evidence type="ECO:0000313" key="2">
    <source>
        <dbReference type="Proteomes" id="UP000467841"/>
    </source>
</evidence>
<organism evidence="1 2">
    <name type="scientific">Microthlaspi erraticum</name>
    <dbReference type="NCBI Taxonomy" id="1685480"/>
    <lineage>
        <taxon>Eukaryota</taxon>
        <taxon>Viridiplantae</taxon>
        <taxon>Streptophyta</taxon>
        <taxon>Embryophyta</taxon>
        <taxon>Tracheophyta</taxon>
        <taxon>Spermatophyta</taxon>
        <taxon>Magnoliopsida</taxon>
        <taxon>eudicotyledons</taxon>
        <taxon>Gunneridae</taxon>
        <taxon>Pentapetalae</taxon>
        <taxon>rosids</taxon>
        <taxon>malvids</taxon>
        <taxon>Brassicales</taxon>
        <taxon>Brassicaceae</taxon>
        <taxon>Coluteocarpeae</taxon>
        <taxon>Microthlaspi</taxon>
    </lineage>
</organism>
<keyword evidence="2" id="KW-1185">Reference proteome</keyword>
<gene>
    <name evidence="1" type="ORF">MERR_LOCUS19897</name>
</gene>
<accession>A0A6D2IQD2</accession>
<dbReference type="AlphaFoldDB" id="A0A6D2IQD2"/>
<comment type="caution">
    <text evidence="1">The sequence shown here is derived from an EMBL/GenBank/DDBJ whole genome shotgun (WGS) entry which is preliminary data.</text>
</comment>
<proteinExistence type="predicted"/>
<evidence type="ECO:0000313" key="1">
    <source>
        <dbReference type="EMBL" id="CAA7032662.1"/>
    </source>
</evidence>
<reference evidence="1" key="1">
    <citation type="submission" date="2020-01" db="EMBL/GenBank/DDBJ databases">
        <authorList>
            <person name="Mishra B."/>
        </authorList>
    </citation>
    <scope>NUCLEOTIDE SEQUENCE [LARGE SCALE GENOMIC DNA]</scope>
</reference>
<name>A0A6D2IQD2_9BRAS</name>
<sequence length="104" mass="11975">MFPTNKFLGRNVELGKRFWNAKLMVHWLSNCTTNGGSMVQPRHSSMSDWVVYMDRRTNEIKIKDAGGISRFEFNAPYQDVYDFSSAYFHDSDGSSVEIIENLSP</sequence>
<dbReference type="EMBL" id="CACVBM020001125">
    <property type="protein sequence ID" value="CAA7032662.1"/>
    <property type="molecule type" value="Genomic_DNA"/>
</dbReference>
<protein>
    <submittedName>
        <fullName evidence="1">Uncharacterized protein</fullName>
    </submittedName>
</protein>